<evidence type="ECO:0000313" key="1">
    <source>
        <dbReference type="EMBL" id="AYV82283.1"/>
    </source>
</evidence>
<name>A0A3G5A8X8_9VIRU</name>
<organism evidence="1">
    <name type="scientific">Homavirus sp</name>
    <dbReference type="NCBI Taxonomy" id="2487769"/>
    <lineage>
        <taxon>Viruses</taxon>
        <taxon>Varidnaviria</taxon>
        <taxon>Bamfordvirae</taxon>
        <taxon>Nucleocytoviricota</taxon>
        <taxon>Megaviricetes</taxon>
        <taxon>Imitervirales</taxon>
        <taxon>Mimiviridae</taxon>
        <taxon>Klosneuvirinae</taxon>
    </lineage>
</organism>
<sequence length="99" mass="10376">MPIILDLSLSGLATAGKAALATALIVGSFKLFAKQYPQYVTAQTEKEIILTGTTLVSGFTGFVTMCLSANNVQSITPSVVIFCSGLLTSSAIDRVCEKQ</sequence>
<reference evidence="1" key="1">
    <citation type="submission" date="2018-10" db="EMBL/GenBank/DDBJ databases">
        <title>Hidden diversity of soil giant viruses.</title>
        <authorList>
            <person name="Schulz F."/>
            <person name="Alteio L."/>
            <person name="Goudeau D."/>
            <person name="Ryan E.M."/>
            <person name="Malmstrom R.R."/>
            <person name="Blanchard J."/>
            <person name="Woyke T."/>
        </authorList>
    </citation>
    <scope>NUCLEOTIDE SEQUENCE</scope>
    <source>
        <strain evidence="1">HOV1</strain>
    </source>
</reference>
<protein>
    <submittedName>
        <fullName evidence="1">Uncharacterized protein</fullName>
    </submittedName>
</protein>
<proteinExistence type="predicted"/>
<gene>
    <name evidence="1" type="ORF">Homavirus24_6</name>
</gene>
<dbReference type="EMBL" id="MK072355">
    <property type="protein sequence ID" value="AYV82283.1"/>
    <property type="molecule type" value="Genomic_DNA"/>
</dbReference>
<accession>A0A3G5A8X8</accession>